<evidence type="ECO:0000256" key="7">
    <source>
        <dbReference type="SAM" id="MobiDB-lite"/>
    </source>
</evidence>
<dbReference type="AlphaFoldDB" id="A0A2K1R2F1"/>
<evidence type="ECO:0000256" key="2">
    <source>
        <dbReference type="ARBA" id="ARBA00022737"/>
    </source>
</evidence>
<dbReference type="PANTHER" id="PTHR24388">
    <property type="entry name" value="ZINC FINGER PROTEIN"/>
    <property type="match status" value="1"/>
</dbReference>
<feature type="domain" description="C2H2-type" evidence="8">
    <location>
        <begin position="317"/>
        <end position="347"/>
    </location>
</feature>
<keyword evidence="5" id="KW-0539">Nucleus</keyword>
<dbReference type="InterPro" id="IPR036236">
    <property type="entry name" value="Znf_C2H2_sf"/>
</dbReference>
<dbReference type="PROSITE" id="PS00028">
    <property type="entry name" value="ZINC_FINGER_C2H2_1"/>
    <property type="match status" value="7"/>
</dbReference>
<dbReference type="EMBL" id="NKHZ01000011">
    <property type="protein sequence ID" value="PNS21457.1"/>
    <property type="molecule type" value="Genomic_DNA"/>
</dbReference>
<evidence type="ECO:0000256" key="5">
    <source>
        <dbReference type="ARBA" id="ARBA00023242"/>
    </source>
</evidence>
<evidence type="ECO:0000313" key="9">
    <source>
        <dbReference type="EMBL" id="PNS21457.1"/>
    </source>
</evidence>
<organism evidence="9 10">
    <name type="scientific">Sphaceloma murrayae</name>
    <dbReference type="NCBI Taxonomy" id="2082308"/>
    <lineage>
        <taxon>Eukaryota</taxon>
        <taxon>Fungi</taxon>
        <taxon>Dikarya</taxon>
        <taxon>Ascomycota</taxon>
        <taxon>Pezizomycotina</taxon>
        <taxon>Dothideomycetes</taxon>
        <taxon>Dothideomycetidae</taxon>
        <taxon>Myriangiales</taxon>
        <taxon>Elsinoaceae</taxon>
        <taxon>Sphaceloma</taxon>
    </lineage>
</organism>
<dbReference type="PROSITE" id="PS50157">
    <property type="entry name" value="ZINC_FINGER_C2H2_2"/>
    <property type="match status" value="6"/>
</dbReference>
<evidence type="ECO:0000256" key="1">
    <source>
        <dbReference type="ARBA" id="ARBA00022723"/>
    </source>
</evidence>
<keyword evidence="4" id="KW-0862">Zinc</keyword>
<gene>
    <name evidence="9" type="ORF">CAC42_1236</name>
</gene>
<dbReference type="SUPFAM" id="SSF57667">
    <property type="entry name" value="beta-beta-alpha zinc fingers"/>
    <property type="match status" value="2"/>
</dbReference>
<feature type="region of interest" description="Disordered" evidence="7">
    <location>
        <begin position="25"/>
        <end position="78"/>
    </location>
</feature>
<keyword evidence="10" id="KW-1185">Reference proteome</keyword>
<sequence>MSVTTLKRGVPADGVELSSKRLRTAALSQSQASAGVNSGSSSPRDHVSPSIISSRDNQDDESVSSAPTTQPGTPKYPRREKKFICDYPNCGKAYTRPVRLSEHQRTHTNERPFVCDRDNCGKAFLRDSHLKAHVKSHHEDLRDYKCDWPDCEKAFATGQRLREHKKRHEEREQCKCNDCGQSFRRQETLDRHVAAVHSAAGSFECDHVIDAATGTVCGQAFKKFSALKQHRERIHSGLRYFCHECSPEEKESDMAMDESASQLPAVVGFILFSDFQKHMKDVHPPKCLVCGKACETSARLKAHMDIEHQDVEARRTVPCKEASCDRMFTRTGNMLVHYKSAHQNQKFLCVPMPGQQFNTIPDWDGSGACGDGFSTKAALEKHIRTQHLHLPLPNKGKEKRKARKARMVAEQNDAMAVDKSQSEYGQAAAGMLTGMGDDDSKEISCVLAFCPQRFRRWDDLEGHLGDAHGYSGLAAFDAVDAMREKVALSGGQFWLGGDGEDEFDDMELAARLHQALGV</sequence>
<evidence type="ECO:0000256" key="3">
    <source>
        <dbReference type="ARBA" id="ARBA00022771"/>
    </source>
</evidence>
<keyword evidence="2" id="KW-0677">Repeat</keyword>
<feature type="domain" description="C2H2-type" evidence="8">
    <location>
        <begin position="203"/>
        <end position="240"/>
    </location>
</feature>
<evidence type="ECO:0000256" key="4">
    <source>
        <dbReference type="ARBA" id="ARBA00022833"/>
    </source>
</evidence>
<dbReference type="GO" id="GO:0000981">
    <property type="term" value="F:DNA-binding transcription factor activity, RNA polymerase II-specific"/>
    <property type="evidence" value="ECO:0007669"/>
    <property type="project" value="UniProtKB-ARBA"/>
</dbReference>
<dbReference type="Pfam" id="PF00096">
    <property type="entry name" value="zf-C2H2"/>
    <property type="match status" value="2"/>
</dbReference>
<dbReference type="InParanoid" id="A0A2K1R2F1"/>
<feature type="domain" description="C2H2-type" evidence="8">
    <location>
        <begin position="144"/>
        <end position="173"/>
    </location>
</feature>
<accession>A0A2K1R2F1</accession>
<dbReference type="Gene3D" id="3.30.160.60">
    <property type="entry name" value="Classic Zinc Finger"/>
    <property type="match status" value="5"/>
</dbReference>
<feature type="compositionally biased region" description="Polar residues" evidence="7">
    <location>
        <begin position="26"/>
        <end position="42"/>
    </location>
</feature>
<dbReference type="PANTHER" id="PTHR24388:SF104">
    <property type="entry name" value="AT-RICH BINDING PROTEIN-RELATED"/>
    <property type="match status" value="1"/>
</dbReference>
<dbReference type="SMART" id="SM00355">
    <property type="entry name" value="ZnF_C2H2"/>
    <property type="match status" value="10"/>
</dbReference>
<feature type="domain" description="C2H2-type" evidence="8">
    <location>
        <begin position="174"/>
        <end position="202"/>
    </location>
</feature>
<feature type="domain" description="C2H2-type" evidence="8">
    <location>
        <begin position="113"/>
        <end position="143"/>
    </location>
</feature>
<keyword evidence="1" id="KW-0479">Metal-binding</keyword>
<evidence type="ECO:0000256" key="6">
    <source>
        <dbReference type="PROSITE-ProRule" id="PRU00042"/>
    </source>
</evidence>
<dbReference type="InterPro" id="IPR013087">
    <property type="entry name" value="Znf_C2H2_type"/>
</dbReference>
<dbReference type="GO" id="GO:0000978">
    <property type="term" value="F:RNA polymerase II cis-regulatory region sequence-specific DNA binding"/>
    <property type="evidence" value="ECO:0007669"/>
    <property type="project" value="TreeGrafter"/>
</dbReference>
<evidence type="ECO:0000259" key="8">
    <source>
        <dbReference type="PROSITE" id="PS50157"/>
    </source>
</evidence>
<dbReference type="Proteomes" id="UP000243797">
    <property type="component" value="Unassembled WGS sequence"/>
</dbReference>
<protein>
    <submittedName>
        <fullName evidence="9">Transcription factor IIIA</fullName>
    </submittedName>
</protein>
<reference evidence="9 10" key="1">
    <citation type="submission" date="2017-06" db="EMBL/GenBank/DDBJ databases">
        <title>Draft genome sequence of a variant of Elsinoe murrayae.</title>
        <authorList>
            <person name="Cheng Q."/>
        </authorList>
    </citation>
    <scope>NUCLEOTIDE SEQUENCE [LARGE SCALE GENOMIC DNA]</scope>
    <source>
        <strain evidence="9 10">CQ-2017a</strain>
    </source>
</reference>
<comment type="caution">
    <text evidence="9">The sequence shown here is derived from an EMBL/GenBank/DDBJ whole genome shotgun (WGS) entry which is preliminary data.</text>
</comment>
<keyword evidence="3 6" id="KW-0863">Zinc-finger</keyword>
<dbReference type="STRING" id="2082308.A0A2K1R2F1"/>
<dbReference type="GO" id="GO:0008270">
    <property type="term" value="F:zinc ion binding"/>
    <property type="evidence" value="ECO:0007669"/>
    <property type="project" value="UniProtKB-KW"/>
</dbReference>
<dbReference type="FunFam" id="3.30.160.60:FF:000125">
    <property type="entry name" value="Putative zinc finger protein 143"/>
    <property type="match status" value="2"/>
</dbReference>
<dbReference type="GO" id="GO:0005634">
    <property type="term" value="C:nucleus"/>
    <property type="evidence" value="ECO:0007669"/>
    <property type="project" value="UniProtKB-SubCell"/>
</dbReference>
<dbReference type="OrthoDB" id="4748970at2759"/>
<dbReference type="FunCoup" id="A0A2K1R2F1">
    <property type="interactions" value="32"/>
</dbReference>
<evidence type="ECO:0000313" key="10">
    <source>
        <dbReference type="Proteomes" id="UP000243797"/>
    </source>
</evidence>
<dbReference type="InterPro" id="IPR050527">
    <property type="entry name" value="Snail/Krueppel_Znf"/>
</dbReference>
<name>A0A2K1R2F1_9PEZI</name>
<proteinExistence type="predicted"/>
<feature type="compositionally biased region" description="Polar residues" evidence="7">
    <location>
        <begin position="63"/>
        <end position="72"/>
    </location>
</feature>
<feature type="domain" description="C2H2-type" evidence="8">
    <location>
        <begin position="83"/>
        <end position="112"/>
    </location>
</feature>